<feature type="transmembrane region" description="Helical" evidence="6">
    <location>
        <begin position="116"/>
        <end position="136"/>
    </location>
</feature>
<evidence type="ECO:0000256" key="1">
    <source>
        <dbReference type="ARBA" id="ARBA00004127"/>
    </source>
</evidence>
<dbReference type="OrthoDB" id="199599at2759"/>
<protein>
    <recommendedName>
        <fullName evidence="7">DUF202 domain-containing protein</fullName>
    </recommendedName>
</protein>
<evidence type="ECO:0000256" key="3">
    <source>
        <dbReference type="ARBA" id="ARBA00022989"/>
    </source>
</evidence>
<reference evidence="8" key="1">
    <citation type="journal article" date="2020" name="Stud. Mycol.">
        <title>101 Dothideomycetes genomes: a test case for predicting lifestyles and emergence of pathogens.</title>
        <authorList>
            <person name="Haridas S."/>
            <person name="Albert R."/>
            <person name="Binder M."/>
            <person name="Bloem J."/>
            <person name="Labutti K."/>
            <person name="Salamov A."/>
            <person name="Andreopoulos B."/>
            <person name="Baker S."/>
            <person name="Barry K."/>
            <person name="Bills G."/>
            <person name="Bluhm B."/>
            <person name="Cannon C."/>
            <person name="Castanera R."/>
            <person name="Culley D."/>
            <person name="Daum C."/>
            <person name="Ezra D."/>
            <person name="Gonzalez J."/>
            <person name="Henrissat B."/>
            <person name="Kuo A."/>
            <person name="Liang C."/>
            <person name="Lipzen A."/>
            <person name="Lutzoni F."/>
            <person name="Magnuson J."/>
            <person name="Mondo S."/>
            <person name="Nolan M."/>
            <person name="Ohm R."/>
            <person name="Pangilinan J."/>
            <person name="Park H.-J."/>
            <person name="Ramirez L."/>
            <person name="Alfaro M."/>
            <person name="Sun H."/>
            <person name="Tritt A."/>
            <person name="Yoshinaga Y."/>
            <person name="Zwiers L.-H."/>
            <person name="Turgeon B."/>
            <person name="Goodwin S."/>
            <person name="Spatafora J."/>
            <person name="Crous P."/>
            <person name="Grigoriev I."/>
        </authorList>
    </citation>
    <scope>NUCLEOTIDE SEQUENCE</scope>
    <source>
        <strain evidence="8">CBS 675.92</strain>
    </source>
</reference>
<accession>A0A6A5U4B2</accession>
<feature type="domain" description="DUF202" evidence="7">
    <location>
        <begin position="65"/>
        <end position="141"/>
    </location>
</feature>
<feature type="transmembrane region" description="Helical" evidence="6">
    <location>
        <begin position="157"/>
        <end position="175"/>
    </location>
</feature>
<keyword evidence="4 6" id="KW-0472">Membrane</keyword>
<evidence type="ECO:0000259" key="7">
    <source>
        <dbReference type="Pfam" id="PF02656"/>
    </source>
</evidence>
<feature type="region of interest" description="Disordered" evidence="5">
    <location>
        <begin position="1"/>
        <end position="30"/>
    </location>
</feature>
<dbReference type="EMBL" id="ML976985">
    <property type="protein sequence ID" value="KAF1959170.1"/>
    <property type="molecule type" value="Genomic_DNA"/>
</dbReference>
<keyword evidence="3 6" id="KW-1133">Transmembrane helix</keyword>
<dbReference type="PANTHER" id="PTHR34187">
    <property type="entry name" value="FGR18P"/>
    <property type="match status" value="1"/>
</dbReference>
<feature type="transmembrane region" description="Helical" evidence="6">
    <location>
        <begin position="74"/>
        <end position="96"/>
    </location>
</feature>
<proteinExistence type="predicted"/>
<dbReference type="PANTHER" id="PTHR34187:SF1">
    <property type="entry name" value="DUF202 DOMAIN-CONTAINING PROTEIN"/>
    <property type="match status" value="1"/>
</dbReference>
<dbReference type="AlphaFoldDB" id="A0A6A5U4B2"/>
<evidence type="ECO:0000256" key="2">
    <source>
        <dbReference type="ARBA" id="ARBA00022692"/>
    </source>
</evidence>
<evidence type="ECO:0000313" key="9">
    <source>
        <dbReference type="Proteomes" id="UP000800035"/>
    </source>
</evidence>
<dbReference type="InterPro" id="IPR003807">
    <property type="entry name" value="DUF202"/>
</dbReference>
<evidence type="ECO:0000313" key="8">
    <source>
        <dbReference type="EMBL" id="KAF1959170.1"/>
    </source>
</evidence>
<dbReference type="Proteomes" id="UP000800035">
    <property type="component" value="Unassembled WGS sequence"/>
</dbReference>
<dbReference type="Pfam" id="PF02656">
    <property type="entry name" value="DUF202"/>
    <property type="match status" value="1"/>
</dbReference>
<organism evidence="8 9">
    <name type="scientific">Byssothecium circinans</name>
    <dbReference type="NCBI Taxonomy" id="147558"/>
    <lineage>
        <taxon>Eukaryota</taxon>
        <taxon>Fungi</taxon>
        <taxon>Dikarya</taxon>
        <taxon>Ascomycota</taxon>
        <taxon>Pezizomycotina</taxon>
        <taxon>Dothideomycetes</taxon>
        <taxon>Pleosporomycetidae</taxon>
        <taxon>Pleosporales</taxon>
        <taxon>Massarineae</taxon>
        <taxon>Massarinaceae</taxon>
        <taxon>Byssothecium</taxon>
    </lineage>
</organism>
<evidence type="ECO:0000256" key="6">
    <source>
        <dbReference type="SAM" id="Phobius"/>
    </source>
</evidence>
<evidence type="ECO:0000256" key="5">
    <source>
        <dbReference type="SAM" id="MobiDB-lite"/>
    </source>
</evidence>
<sequence length="182" mass="20180">MRNSPYLGPLGQPPSEISTASDSLGPDENNSRRLRLKRQVPHWCDPLVKFWNTQVNVIIDEGAHRDHLALERTFLAYLRTSLALAMTGVITAQLFHLQRSSNPNPTFGFFKLGIPLATAFIALGLVVLLIGAYRFWRQQNAMIRGTVYAGGWEISGTMLLSILICSAAFALVTAVDVTKSYF</sequence>
<dbReference type="InterPro" id="IPR052053">
    <property type="entry name" value="IM_YidH-like"/>
</dbReference>
<keyword evidence="2 6" id="KW-0812">Transmembrane</keyword>
<name>A0A6A5U4B2_9PLEO</name>
<comment type="subcellular location">
    <subcellularLocation>
        <location evidence="1">Endomembrane system</location>
        <topology evidence="1">Multi-pass membrane protein</topology>
    </subcellularLocation>
</comment>
<keyword evidence="9" id="KW-1185">Reference proteome</keyword>
<evidence type="ECO:0000256" key="4">
    <source>
        <dbReference type="ARBA" id="ARBA00023136"/>
    </source>
</evidence>
<dbReference type="GO" id="GO:0012505">
    <property type="term" value="C:endomembrane system"/>
    <property type="evidence" value="ECO:0007669"/>
    <property type="project" value="UniProtKB-SubCell"/>
</dbReference>
<gene>
    <name evidence="8" type="ORF">CC80DRAFT_406882</name>
</gene>